<dbReference type="AlphaFoldDB" id="A0A941DTK5"/>
<dbReference type="RefSeq" id="WP_212689704.1">
    <property type="nucleotide sequence ID" value="NZ_JAGSPN010000300.1"/>
</dbReference>
<gene>
    <name evidence="1" type="ORF">KDM89_20515</name>
</gene>
<sequence>AQVAASLVGRVLLALGMSYVTYKGVTVATDWLVELMKSSYAGIGGDIGGLVQFLGVDKALSLIVSAFAASLAVKTSTGAITKLVVKK</sequence>
<organism evidence="1 2">
    <name type="scientific">Undibacterium luofuense</name>
    <dbReference type="NCBI Taxonomy" id="2828733"/>
    <lineage>
        <taxon>Bacteria</taxon>
        <taxon>Pseudomonadati</taxon>
        <taxon>Pseudomonadota</taxon>
        <taxon>Betaproteobacteria</taxon>
        <taxon>Burkholderiales</taxon>
        <taxon>Oxalobacteraceae</taxon>
        <taxon>Undibacterium</taxon>
    </lineage>
</organism>
<proteinExistence type="predicted"/>
<dbReference type="EMBL" id="JAGSPN010000300">
    <property type="protein sequence ID" value="MBR7784521.1"/>
    <property type="molecule type" value="Genomic_DNA"/>
</dbReference>
<keyword evidence="2" id="KW-1185">Reference proteome</keyword>
<protein>
    <submittedName>
        <fullName evidence="1">DUF2523 domain-containing protein</fullName>
    </submittedName>
</protein>
<evidence type="ECO:0000313" key="1">
    <source>
        <dbReference type="EMBL" id="MBR7784521.1"/>
    </source>
</evidence>
<dbReference type="Pfam" id="PF10734">
    <property type="entry name" value="DUF2523"/>
    <property type="match status" value="1"/>
</dbReference>
<feature type="non-terminal residue" evidence="1">
    <location>
        <position position="1"/>
    </location>
</feature>
<comment type="caution">
    <text evidence="1">The sequence shown here is derived from an EMBL/GenBank/DDBJ whole genome shotgun (WGS) entry which is preliminary data.</text>
</comment>
<dbReference type="Proteomes" id="UP000680067">
    <property type="component" value="Unassembled WGS sequence"/>
</dbReference>
<accession>A0A941DTK5</accession>
<dbReference type="InterPro" id="IPR019670">
    <property type="entry name" value="DUF2523"/>
</dbReference>
<name>A0A941DTK5_9BURK</name>
<reference evidence="1" key="1">
    <citation type="submission" date="2021-04" db="EMBL/GenBank/DDBJ databases">
        <title>novel species isolated from subtropical streams in China.</title>
        <authorList>
            <person name="Lu H."/>
        </authorList>
    </citation>
    <scope>NUCLEOTIDE SEQUENCE</scope>
    <source>
        <strain evidence="1">LFS511W</strain>
    </source>
</reference>
<evidence type="ECO:0000313" key="2">
    <source>
        <dbReference type="Proteomes" id="UP000680067"/>
    </source>
</evidence>